<sequence length="162" mass="18853">SHINSKYHQEKLALSPIRPSLELTTQPVIAQNDFIKLKNLVLNLEKRMSYIEKKLKGIRNSSELKIKKTSVVKARNIQKLEKEIVKIIKQRSSAQQIKGNIALKDLKEILIRSYNISEKDFEEIILKLYRKQVFDLQPGGSPTDYQLLSPTGKKFYYLIVKR</sequence>
<accession>X1B8G1</accession>
<reference evidence="1" key="1">
    <citation type="journal article" date="2014" name="Front. Microbiol.">
        <title>High frequency of phylogenetically diverse reductive dehalogenase-homologous genes in deep subseafloor sedimentary metagenomes.</title>
        <authorList>
            <person name="Kawai M."/>
            <person name="Futagami T."/>
            <person name="Toyoda A."/>
            <person name="Takaki Y."/>
            <person name="Nishi S."/>
            <person name="Hori S."/>
            <person name="Arai W."/>
            <person name="Tsubouchi T."/>
            <person name="Morono Y."/>
            <person name="Uchiyama I."/>
            <person name="Ito T."/>
            <person name="Fujiyama A."/>
            <person name="Inagaki F."/>
            <person name="Takami H."/>
        </authorList>
    </citation>
    <scope>NUCLEOTIDE SEQUENCE</scope>
    <source>
        <strain evidence="1">Expedition CK06-06</strain>
    </source>
</reference>
<feature type="non-terminal residue" evidence="1">
    <location>
        <position position="1"/>
    </location>
</feature>
<organism evidence="1">
    <name type="scientific">marine sediment metagenome</name>
    <dbReference type="NCBI Taxonomy" id="412755"/>
    <lineage>
        <taxon>unclassified sequences</taxon>
        <taxon>metagenomes</taxon>
        <taxon>ecological metagenomes</taxon>
    </lineage>
</organism>
<dbReference type="AlphaFoldDB" id="X1B8G1"/>
<name>X1B8G1_9ZZZZ</name>
<protein>
    <submittedName>
        <fullName evidence="1">Uncharacterized protein</fullName>
    </submittedName>
</protein>
<dbReference type="EMBL" id="BART01017427">
    <property type="protein sequence ID" value="GAG77587.1"/>
    <property type="molecule type" value="Genomic_DNA"/>
</dbReference>
<comment type="caution">
    <text evidence="1">The sequence shown here is derived from an EMBL/GenBank/DDBJ whole genome shotgun (WGS) entry which is preliminary data.</text>
</comment>
<evidence type="ECO:0000313" key="1">
    <source>
        <dbReference type="EMBL" id="GAG77587.1"/>
    </source>
</evidence>
<gene>
    <name evidence="1" type="ORF">S01H4_33177</name>
</gene>
<proteinExistence type="predicted"/>